<organism evidence="2 3">
    <name type="scientific">Gracilibacillus oryzae</name>
    <dbReference type="NCBI Taxonomy" id="1672701"/>
    <lineage>
        <taxon>Bacteria</taxon>
        <taxon>Bacillati</taxon>
        <taxon>Bacillota</taxon>
        <taxon>Bacilli</taxon>
        <taxon>Bacillales</taxon>
        <taxon>Bacillaceae</taxon>
        <taxon>Gracilibacillus</taxon>
    </lineage>
</organism>
<keyword evidence="1" id="KW-0812">Transmembrane</keyword>
<protein>
    <recommendedName>
        <fullName evidence="4">DUF3784 domain-containing protein</fullName>
    </recommendedName>
</protein>
<proteinExistence type="predicted"/>
<keyword evidence="1" id="KW-0472">Membrane</keyword>
<evidence type="ECO:0000313" key="3">
    <source>
        <dbReference type="Proteomes" id="UP000480246"/>
    </source>
</evidence>
<feature type="transmembrane region" description="Helical" evidence="1">
    <location>
        <begin position="73"/>
        <end position="90"/>
    </location>
</feature>
<evidence type="ECO:0000313" key="2">
    <source>
        <dbReference type="EMBL" id="KAB8135704.1"/>
    </source>
</evidence>
<feature type="transmembrane region" description="Helical" evidence="1">
    <location>
        <begin position="43"/>
        <end position="61"/>
    </location>
</feature>
<keyword evidence="3" id="KW-1185">Reference proteome</keyword>
<accession>A0A7C8GU33</accession>
<dbReference type="RefSeq" id="WP_153403151.1">
    <property type="nucleotide sequence ID" value="NZ_ML762430.1"/>
</dbReference>
<comment type="caution">
    <text evidence="2">The sequence shown here is derived from an EMBL/GenBank/DDBJ whole genome shotgun (WGS) entry which is preliminary data.</text>
</comment>
<dbReference type="AlphaFoldDB" id="A0A7C8GU33"/>
<gene>
    <name evidence="2" type="ORF">F9U64_10520</name>
</gene>
<name>A0A7C8GU33_9BACI</name>
<evidence type="ECO:0000256" key="1">
    <source>
        <dbReference type="SAM" id="Phobius"/>
    </source>
</evidence>
<evidence type="ECO:0008006" key="4">
    <source>
        <dbReference type="Google" id="ProtNLM"/>
    </source>
</evidence>
<sequence length="100" mass="11278">MFAQLFLGIAMIVHGTCHLLDKRIFLRKNIESYVSDVRSYQKGAALSAFLLGFLFIVMGLVEKLANIPTTTFIIIYIILAAIPLTIAIVNNKKHSGYYWL</sequence>
<dbReference type="EMBL" id="WEID01000052">
    <property type="protein sequence ID" value="KAB8135704.1"/>
    <property type="molecule type" value="Genomic_DNA"/>
</dbReference>
<keyword evidence="1" id="KW-1133">Transmembrane helix</keyword>
<dbReference type="OrthoDB" id="2972458at2"/>
<reference evidence="2 3" key="1">
    <citation type="submission" date="2019-10" db="EMBL/GenBank/DDBJ databases">
        <title>Gracilibacillus sp. nov. isolated from rice seeds.</title>
        <authorList>
            <person name="He S."/>
        </authorList>
    </citation>
    <scope>NUCLEOTIDE SEQUENCE [LARGE SCALE GENOMIC DNA]</scope>
    <source>
        <strain evidence="2 3">TD8</strain>
    </source>
</reference>
<dbReference type="Proteomes" id="UP000480246">
    <property type="component" value="Unassembled WGS sequence"/>
</dbReference>